<feature type="region of interest" description="Disordered" evidence="2">
    <location>
        <begin position="790"/>
        <end position="850"/>
    </location>
</feature>
<dbReference type="RefSeq" id="WP_269038407.1">
    <property type="nucleotide sequence ID" value="NZ_CP114040.1"/>
</dbReference>
<evidence type="ECO:0000256" key="1">
    <source>
        <dbReference type="ARBA" id="ARBA00022581"/>
    </source>
</evidence>
<accession>A0ABY7HAC6</accession>
<dbReference type="PANTHER" id="PTHR13037:SF24">
    <property type="entry name" value="POLYCOMB PROTEIN PCL-RELATED"/>
    <property type="match status" value="1"/>
</dbReference>
<feature type="compositionally biased region" description="Pro residues" evidence="2">
    <location>
        <begin position="1618"/>
        <end position="1631"/>
    </location>
</feature>
<sequence>MSTPLRIASWLLAAVALIPHGASARPGRAAAPLADPAVRAAVEWRPVEIVPVALTGAAPWTATPTPEAATATSVVVGPEAGAIIKLGSLAVLQVRAEPVRGAGRPAPLKFWRRSGAAEAGRAAVLEPALEVAPGTWLLEHPPGGAGDWLVSAAEPTRITALAPAARTGELIWEHVIGAALEWIERGGPPPPLPDLPAFADLRRELLADAAIAAALISSDPKDMSLQAAVKAWRGAAAVQRITALRPPGRPAFALETAPRPLAGAATVDLDGRPFQRTAGDRTWDLRMTGPGVAWISARLLGQDPKASISVHADGRRLVRERLAPETPCPPDAVECRVGGPERDLAVPLAPGEHTYHLHLDGDAALLQVRVGQTLERFATAVRREGADDLLRIGRRALARSRSPRAPLVDALFAQVEGRPLPALKRPNPPPLALAHDWLLARQDDLSPARRHKLAWSLARTADAVKDRDLAARGRAAGIDLLEGTDDAGLARRLLGPRPSEAPARALAAAARLLDGPPLPLPSPMLALFERARRLDPYDAELRAAYRDHWQATRWSALLPGDDGPAPLTWIERLPDDPARAPTSASLWTCPNGHVQTVLARALPEAPARPALLRLYARADAGLTVTVDEERWRTLPLAPLELLELALPPGSHALTVAGPSGSEVWSSLTPTPPRAPDARLLRLWPADDDHAARFLLPGEPAHARVDIRALDAEAPTRVDLIVKTDTGLRRSISVELRPVDSTAVPLDDSPRVGPPTSVLLPLDLRARALEVRVAAGGPTVAVSAAVRAPGMRESLPGDPALAAGPKGHAQKDMSQTSPEGHAPKDTSPSDAGADLPGHAPKDSITPTGAAVAGTEGLAAQEHRLATRGSLAGTPAGTTATGIGGSAAKEHQAATRSALVGPQSAAQKDSLTDAPVADLGGPAEKDHQTATSSALDGPREHARKDSHPPTGAHIAGVGGAKDHQTATAAPLAGSHGPARKDSDQPSGAGPLAALTRPPARPAPKDSPAPESPADALARASRGLLERPGDPELLLVRAGALLDLDQRPYALSDWTRVAAHPLPPALRERAVALGQRIEALGAPSHIDVTTDVPVLVAPALAAAGLDDLALARLAPAAARARAAGPAAGLAALDELTAGGPAAPAAVLGAPAQSAMSSGTAFRLGQDDPGPTDLHQKTPSAPAQPPGSPDPKAAAKAPESRAPADHHRGSPDPEAAAKAPESRTASPDSKDTSRKSAAAGHGPKALSLKTPARPPVDPAELALRAALLDAAARPAEAFRAWHRVYATTERWQIGLAGIKSALAALDEPITSPEGAGLAYGLALRVRPAIRTPYLDRLTNIAGERSRWSHLILSEERGSREHRDLPKQPATATATTDARTALLAAPFPTKGALMLRPGVPVLIDLARGHDALGFDLWCREVRPELGGVPPTVRFWMGEELLHTQTVPAETVTLAEFAVPARDAVTLELDDASHAHLCLARLRRPEARQTARTDRWHVARPRRPVEFIVLGPTTVQVEVHGRPASDIDVAIARGDEPFGPARSLGSLSGHVPSGLSPKTKDDLTVHPPVQVLTLADSGPLRMRLAPGVGPALVRVHQRLDAEPQPSPPRPPRRRPARLSQEAAPPAPVPHPTPAAPPPDRRVQKFGTPYVDLHLGTDDLEDSDDLRPRVSGIVRLGWARELLARRLWIEVNPELRPREDTALVAGGRLSFQAFFPRAGLRAWVSAAGLVQTEHQVQPWSLRGEGRIDRPTWLTPRLQLLPGLDLAYRYQSLDSGNAFPRGELHPRVYQWYVEDHPFVFRPTLDLRVVAWQDTRVVVGADMMPNSDFRSVDQVSMHAGIAGALALYGRVVPEFALDYEASLRLKDPDREKTYLRSRILAGLGVGIWVTDGVRIAFGVRNNLYLSSLYPARNGLDVWLRLDLPLGRGLRDFGPLEMPFRAAREHRMWRQEPTP</sequence>
<feature type="region of interest" description="Disordered" evidence="2">
    <location>
        <begin position="1153"/>
        <end position="1250"/>
    </location>
</feature>
<dbReference type="EMBL" id="CP114040">
    <property type="protein sequence ID" value="WAS96065.1"/>
    <property type="molecule type" value="Genomic_DNA"/>
</dbReference>
<feature type="signal peptide" evidence="3">
    <location>
        <begin position="1"/>
        <end position="24"/>
    </location>
</feature>
<feature type="compositionally biased region" description="Basic and acidic residues" evidence="2">
    <location>
        <begin position="935"/>
        <end position="945"/>
    </location>
</feature>
<evidence type="ECO:0000313" key="4">
    <source>
        <dbReference type="EMBL" id="WAS96065.1"/>
    </source>
</evidence>
<reference evidence="4" key="1">
    <citation type="submission" date="2022-11" db="EMBL/GenBank/DDBJ databases">
        <title>Minimal conservation of predation-associated metabolite biosynthetic gene clusters underscores biosynthetic potential of Myxococcota including descriptions for ten novel species: Archangium lansinium sp. nov., Myxococcus landrumus sp. nov., Nannocystis bai.</title>
        <authorList>
            <person name="Ahearne A."/>
            <person name="Stevens C."/>
            <person name="Dowd S."/>
        </authorList>
    </citation>
    <scope>NUCLEOTIDE SEQUENCE</scope>
    <source>
        <strain evidence="4">Fl3</strain>
    </source>
</reference>
<feature type="region of interest" description="Disordered" evidence="2">
    <location>
        <begin position="866"/>
        <end position="1014"/>
    </location>
</feature>
<evidence type="ECO:0000313" key="5">
    <source>
        <dbReference type="Proteomes" id="UP001164459"/>
    </source>
</evidence>
<dbReference type="PANTHER" id="PTHR13037">
    <property type="entry name" value="FORMIN"/>
    <property type="match status" value="1"/>
</dbReference>
<organism evidence="4 5">
    <name type="scientific">Nannocystis punicea</name>
    <dbReference type="NCBI Taxonomy" id="2995304"/>
    <lineage>
        <taxon>Bacteria</taxon>
        <taxon>Pseudomonadati</taxon>
        <taxon>Myxococcota</taxon>
        <taxon>Polyangia</taxon>
        <taxon>Nannocystales</taxon>
        <taxon>Nannocystaceae</taxon>
        <taxon>Nannocystis</taxon>
    </lineage>
</organism>
<keyword evidence="3" id="KW-0732">Signal</keyword>
<feature type="compositionally biased region" description="Low complexity" evidence="2">
    <location>
        <begin position="985"/>
        <end position="995"/>
    </location>
</feature>
<keyword evidence="5" id="KW-1185">Reference proteome</keyword>
<protein>
    <submittedName>
        <fullName evidence="4">Uncharacterized protein</fullName>
    </submittedName>
</protein>
<name>A0ABY7HAC6_9BACT</name>
<feature type="compositionally biased region" description="Pro residues" evidence="2">
    <location>
        <begin position="996"/>
        <end position="1008"/>
    </location>
</feature>
<evidence type="ECO:0000256" key="2">
    <source>
        <dbReference type="SAM" id="MobiDB-lite"/>
    </source>
</evidence>
<dbReference type="Proteomes" id="UP001164459">
    <property type="component" value="Chromosome"/>
</dbReference>
<keyword evidence="1" id="KW-0945">Host-virus interaction</keyword>
<feature type="compositionally biased region" description="Low complexity" evidence="2">
    <location>
        <begin position="870"/>
        <end position="879"/>
    </location>
</feature>
<evidence type="ECO:0000256" key="3">
    <source>
        <dbReference type="SAM" id="SignalP"/>
    </source>
</evidence>
<feature type="region of interest" description="Disordered" evidence="2">
    <location>
        <begin position="1535"/>
        <end position="1557"/>
    </location>
</feature>
<feature type="region of interest" description="Disordered" evidence="2">
    <location>
        <begin position="1593"/>
        <end position="1638"/>
    </location>
</feature>
<feature type="compositionally biased region" description="Basic and acidic residues" evidence="2">
    <location>
        <begin position="1194"/>
        <end position="1207"/>
    </location>
</feature>
<gene>
    <name evidence="4" type="ORF">O0S08_07860</name>
</gene>
<proteinExistence type="predicted"/>
<feature type="chain" id="PRO_5046289802" evidence="3">
    <location>
        <begin position="25"/>
        <end position="1945"/>
    </location>
</feature>